<evidence type="ECO:0000313" key="2">
    <source>
        <dbReference type="EMBL" id="KAK3889068.1"/>
    </source>
</evidence>
<dbReference type="Proteomes" id="UP001286313">
    <property type="component" value="Unassembled WGS sequence"/>
</dbReference>
<organism evidence="2 3">
    <name type="scientific">Petrolisthes cinctipes</name>
    <name type="common">Flat porcelain crab</name>
    <dbReference type="NCBI Taxonomy" id="88211"/>
    <lineage>
        <taxon>Eukaryota</taxon>
        <taxon>Metazoa</taxon>
        <taxon>Ecdysozoa</taxon>
        <taxon>Arthropoda</taxon>
        <taxon>Crustacea</taxon>
        <taxon>Multicrustacea</taxon>
        <taxon>Malacostraca</taxon>
        <taxon>Eumalacostraca</taxon>
        <taxon>Eucarida</taxon>
        <taxon>Decapoda</taxon>
        <taxon>Pleocyemata</taxon>
        <taxon>Anomura</taxon>
        <taxon>Galatheoidea</taxon>
        <taxon>Porcellanidae</taxon>
        <taxon>Petrolisthes</taxon>
    </lineage>
</organism>
<dbReference type="EMBL" id="JAWQEG010000506">
    <property type="protein sequence ID" value="KAK3889068.1"/>
    <property type="molecule type" value="Genomic_DNA"/>
</dbReference>
<comment type="caution">
    <text evidence="2">The sequence shown here is derived from an EMBL/GenBank/DDBJ whole genome shotgun (WGS) entry which is preliminary data.</text>
</comment>
<gene>
    <name evidence="2" type="ORF">Pcinc_006943</name>
</gene>
<reference evidence="2" key="1">
    <citation type="submission" date="2023-10" db="EMBL/GenBank/DDBJ databases">
        <title>Genome assemblies of two species of porcelain crab, Petrolisthes cinctipes and Petrolisthes manimaculis (Anomura: Porcellanidae).</title>
        <authorList>
            <person name="Angst P."/>
        </authorList>
    </citation>
    <scope>NUCLEOTIDE SEQUENCE</scope>
    <source>
        <strain evidence="2">PB745_01</strain>
        <tissue evidence="2">Gill</tissue>
    </source>
</reference>
<evidence type="ECO:0000313" key="3">
    <source>
        <dbReference type="Proteomes" id="UP001286313"/>
    </source>
</evidence>
<sequence length="151" mass="17378">MFGHRVRDTLQFLKENLLKYVGEFKERLYKSCQFANDNLKVAQQTMKGWYDRKTRQRKFEPGDEVLVLLPLTGQPLAAQYKGPYKVARQVGDTDYLIATPDRRKSRQLCHINMLKPYVRKGELPTNVTVAVVHGCVKSPASWPTTSPTYAM</sequence>
<dbReference type="Pfam" id="PF22938">
    <property type="entry name" value="Integrase_p58_C"/>
    <property type="match status" value="1"/>
</dbReference>
<name>A0AAE1GGC0_PETCI</name>
<feature type="domain" description="Integrase p58-like C-terminal" evidence="1">
    <location>
        <begin position="82"/>
        <end position="116"/>
    </location>
</feature>
<evidence type="ECO:0000259" key="1">
    <source>
        <dbReference type="Pfam" id="PF22938"/>
    </source>
</evidence>
<protein>
    <recommendedName>
        <fullName evidence="1">Integrase p58-like C-terminal domain-containing protein</fullName>
    </recommendedName>
</protein>
<dbReference type="InterPro" id="IPR054465">
    <property type="entry name" value="Integrase_p58-like_C"/>
</dbReference>
<accession>A0AAE1GGC0</accession>
<dbReference type="AlphaFoldDB" id="A0AAE1GGC0"/>
<keyword evidence="3" id="KW-1185">Reference proteome</keyword>
<proteinExistence type="predicted"/>